<dbReference type="Proteomes" id="UP000028534">
    <property type="component" value="Unassembled WGS sequence"/>
</dbReference>
<dbReference type="PATRIC" id="fig|13690.10.peg.1334"/>
<reference evidence="1 2" key="1">
    <citation type="submission" date="2014-03" db="EMBL/GenBank/DDBJ databases">
        <title>Genome sequence of Sphingobium yanoikuyae B1.</title>
        <authorList>
            <person name="Gan H.M."/>
            <person name="Gan H.Y."/>
            <person name="Savka M.A."/>
        </authorList>
    </citation>
    <scope>NUCLEOTIDE SEQUENCE [LARGE SCALE GENOMIC DNA]</scope>
    <source>
        <strain evidence="1 2">B1</strain>
    </source>
</reference>
<evidence type="ECO:0000313" key="1">
    <source>
        <dbReference type="EMBL" id="KEZ20087.1"/>
    </source>
</evidence>
<comment type="caution">
    <text evidence="1">The sequence shown here is derived from an EMBL/GenBank/DDBJ whole genome shotgun (WGS) entry which is preliminary data.</text>
</comment>
<dbReference type="AlphaFoldDB" id="A0A084EQ45"/>
<evidence type="ECO:0000313" key="2">
    <source>
        <dbReference type="Proteomes" id="UP000028534"/>
    </source>
</evidence>
<accession>A0A084EQ45</accession>
<organism evidence="1 2">
    <name type="scientific">Sphingobium yanoikuyae</name>
    <name type="common">Sphingomonas yanoikuyae</name>
    <dbReference type="NCBI Taxonomy" id="13690"/>
    <lineage>
        <taxon>Bacteria</taxon>
        <taxon>Pseudomonadati</taxon>
        <taxon>Pseudomonadota</taxon>
        <taxon>Alphaproteobacteria</taxon>
        <taxon>Sphingomonadales</taxon>
        <taxon>Sphingomonadaceae</taxon>
        <taxon>Sphingobium</taxon>
    </lineage>
</organism>
<gene>
    <name evidence="1" type="ORF">CP98_01292</name>
</gene>
<dbReference type="EMBL" id="JGVR01000005">
    <property type="protein sequence ID" value="KEZ20087.1"/>
    <property type="molecule type" value="Genomic_DNA"/>
</dbReference>
<protein>
    <submittedName>
        <fullName evidence="1">Uncharacterized protein</fullName>
    </submittedName>
</protein>
<name>A0A084EQ45_SPHYA</name>
<sequence length="229" mass="25817">MRCKSGLPLHMTNSFSAKRKVDNTWLNLAYRFYQNERFHMITSNEMRGLRAGPIMEAGRMNDATVRGWVARYDLKLGDRLSRESGNPRYDLADCARVFMLHILTENLRVNGKIAVWVVNKAHPYIGMIAEHELAAMDKGGVPACPRYILTLPAAMLDAEVNPEIRLYSDAAAVADRESNRGRWCEIVMDLREIVRHARNALTNVLGHSTAGLRHDFADAPEPIVERSAA</sequence>
<proteinExistence type="predicted"/>